<dbReference type="Pfam" id="PF10230">
    <property type="entry name" value="LIDHydrolase"/>
    <property type="match status" value="1"/>
</dbReference>
<keyword evidence="5" id="KW-0812">Transmembrane</keyword>
<dbReference type="Proteomes" id="UP001630127">
    <property type="component" value="Unassembled WGS sequence"/>
</dbReference>
<dbReference type="FunFam" id="3.40.50.1820:FF:000267">
    <property type="entry name" value="Alpha/beta-Hydrolases superfamily protein"/>
    <property type="match status" value="1"/>
</dbReference>
<dbReference type="GO" id="GO:0016787">
    <property type="term" value="F:hydrolase activity"/>
    <property type="evidence" value="ECO:0007669"/>
    <property type="project" value="UniProtKB-KW"/>
</dbReference>
<dbReference type="Gene3D" id="3.40.50.1820">
    <property type="entry name" value="alpha/beta hydrolase"/>
    <property type="match status" value="1"/>
</dbReference>
<proteinExistence type="inferred from homology"/>
<dbReference type="EMBL" id="JBJUIK010000003">
    <property type="protein sequence ID" value="KAL3532144.1"/>
    <property type="molecule type" value="Genomic_DNA"/>
</dbReference>
<evidence type="ECO:0000313" key="6">
    <source>
        <dbReference type="EMBL" id="KAL3532144.1"/>
    </source>
</evidence>
<evidence type="ECO:0000256" key="4">
    <source>
        <dbReference type="ARBA" id="ARBA00022801"/>
    </source>
</evidence>
<comment type="caution">
    <text evidence="6">The sequence shown here is derived from an EMBL/GenBank/DDBJ whole genome shotgun (WGS) entry which is preliminary data.</text>
</comment>
<comment type="similarity">
    <text evidence="2">Belongs to the AB hydrolase superfamily. LDAH family.</text>
</comment>
<accession>A0ABD3AM42</accession>
<dbReference type="SUPFAM" id="SSF53474">
    <property type="entry name" value="alpha/beta-Hydrolases"/>
    <property type="match status" value="1"/>
</dbReference>
<sequence length="310" mass="35037">MSQDNLQLIDKKRLANFRLCNVAGYKSDLLEIHAQNPAFHVLFIPGNPGVVSFYTDFVELLYEQLGGTASVTAIAHVSHTEKNLENGKLFSLQEQIDHKMSFMEQELEDVEVPILLVGHSIGAYISMEMFKRSQEKVRYCVCLYPFLAVNTKSSAQTMIRKIAASPLLCTALSSLVAFFGMLPIWTSRFLVKSSLGKLWSSSAVDALCTHVLQYHSMRNVLFMAMTEFKELSETPDWDFIREKRSQIAFLFGLDDHWGPLHLFEEISIQVPDAVLEVERQGHSHAFSCTEAGSLWVAQHVASLIKNYVKL</sequence>
<keyword evidence="7" id="KW-1185">Reference proteome</keyword>
<dbReference type="InterPro" id="IPR029058">
    <property type="entry name" value="AB_hydrolase_fold"/>
</dbReference>
<evidence type="ECO:0008006" key="8">
    <source>
        <dbReference type="Google" id="ProtNLM"/>
    </source>
</evidence>
<dbReference type="PANTHER" id="PTHR13390:SF0">
    <property type="entry name" value="LIPID DROPLET-ASSOCIATED HYDROLASE"/>
    <property type="match status" value="1"/>
</dbReference>
<dbReference type="InterPro" id="IPR019363">
    <property type="entry name" value="LDAH"/>
</dbReference>
<name>A0ABD3AM42_9GENT</name>
<evidence type="ECO:0000313" key="7">
    <source>
        <dbReference type="Proteomes" id="UP001630127"/>
    </source>
</evidence>
<keyword evidence="5" id="KW-0472">Membrane</keyword>
<keyword evidence="5" id="KW-1133">Transmembrane helix</keyword>
<feature type="transmembrane region" description="Helical" evidence="5">
    <location>
        <begin position="162"/>
        <end position="185"/>
    </location>
</feature>
<comment type="subcellular location">
    <subcellularLocation>
        <location evidence="1">Lipid droplet</location>
    </subcellularLocation>
</comment>
<keyword evidence="4" id="KW-0378">Hydrolase</keyword>
<organism evidence="6 7">
    <name type="scientific">Cinchona calisaya</name>
    <dbReference type="NCBI Taxonomy" id="153742"/>
    <lineage>
        <taxon>Eukaryota</taxon>
        <taxon>Viridiplantae</taxon>
        <taxon>Streptophyta</taxon>
        <taxon>Embryophyta</taxon>
        <taxon>Tracheophyta</taxon>
        <taxon>Spermatophyta</taxon>
        <taxon>Magnoliopsida</taxon>
        <taxon>eudicotyledons</taxon>
        <taxon>Gunneridae</taxon>
        <taxon>Pentapetalae</taxon>
        <taxon>asterids</taxon>
        <taxon>lamiids</taxon>
        <taxon>Gentianales</taxon>
        <taxon>Rubiaceae</taxon>
        <taxon>Cinchonoideae</taxon>
        <taxon>Cinchoneae</taxon>
        <taxon>Cinchona</taxon>
    </lineage>
</organism>
<keyword evidence="3" id="KW-0551">Lipid droplet</keyword>
<gene>
    <name evidence="6" type="ORF">ACH5RR_005665</name>
</gene>
<dbReference type="GO" id="GO:0005811">
    <property type="term" value="C:lipid droplet"/>
    <property type="evidence" value="ECO:0007669"/>
    <property type="project" value="UniProtKB-SubCell"/>
</dbReference>
<dbReference type="PANTHER" id="PTHR13390">
    <property type="entry name" value="LIPASE"/>
    <property type="match status" value="1"/>
</dbReference>
<protein>
    <recommendedName>
        <fullName evidence="8">Lipid droplet-associated hydrolase</fullName>
    </recommendedName>
</protein>
<dbReference type="AlphaFoldDB" id="A0ABD3AM42"/>
<reference evidence="6 7" key="1">
    <citation type="submission" date="2024-11" db="EMBL/GenBank/DDBJ databases">
        <title>A near-complete genome assembly of Cinchona calisaya.</title>
        <authorList>
            <person name="Lian D.C."/>
            <person name="Zhao X.W."/>
            <person name="Wei L."/>
        </authorList>
    </citation>
    <scope>NUCLEOTIDE SEQUENCE [LARGE SCALE GENOMIC DNA]</scope>
    <source>
        <tissue evidence="6">Nenye</tissue>
    </source>
</reference>
<evidence type="ECO:0000256" key="3">
    <source>
        <dbReference type="ARBA" id="ARBA00022677"/>
    </source>
</evidence>
<evidence type="ECO:0000256" key="5">
    <source>
        <dbReference type="SAM" id="Phobius"/>
    </source>
</evidence>
<evidence type="ECO:0000256" key="2">
    <source>
        <dbReference type="ARBA" id="ARBA00008300"/>
    </source>
</evidence>
<evidence type="ECO:0000256" key="1">
    <source>
        <dbReference type="ARBA" id="ARBA00004502"/>
    </source>
</evidence>